<dbReference type="SFLD" id="SFLDG01135">
    <property type="entry name" value="C1.5.6:_HAD__Beta-PGM__Phospha"/>
    <property type="match status" value="1"/>
</dbReference>
<dbReference type="GO" id="GO:0005829">
    <property type="term" value="C:cytosol"/>
    <property type="evidence" value="ECO:0007669"/>
    <property type="project" value="TreeGrafter"/>
</dbReference>
<dbReference type="GO" id="GO:0006281">
    <property type="term" value="P:DNA repair"/>
    <property type="evidence" value="ECO:0007669"/>
    <property type="project" value="TreeGrafter"/>
</dbReference>
<dbReference type="EC" id="3.1.3.18" evidence="5 11"/>
<organism evidence="12 13">
    <name type="scientific">Denitromonas halophila</name>
    <dbReference type="NCBI Taxonomy" id="1629404"/>
    <lineage>
        <taxon>Bacteria</taxon>
        <taxon>Pseudomonadati</taxon>
        <taxon>Pseudomonadota</taxon>
        <taxon>Betaproteobacteria</taxon>
        <taxon>Rhodocyclales</taxon>
        <taxon>Zoogloeaceae</taxon>
        <taxon>Denitromonas</taxon>
    </lineage>
</organism>
<feature type="active site" description="Nucleophile" evidence="11">
    <location>
        <position position="13"/>
    </location>
</feature>
<feature type="binding site" evidence="11">
    <location>
        <position position="13"/>
    </location>
    <ligand>
        <name>Mg(2+)</name>
        <dbReference type="ChEBI" id="CHEBI:18420"/>
    </ligand>
</feature>
<dbReference type="InterPro" id="IPR036412">
    <property type="entry name" value="HAD-like_sf"/>
</dbReference>
<dbReference type="NCBIfam" id="TIGR01549">
    <property type="entry name" value="HAD-SF-IA-v1"/>
    <property type="match status" value="1"/>
</dbReference>
<reference evidence="12 13" key="1">
    <citation type="submission" date="2019-07" db="EMBL/GenBank/DDBJ databases">
        <title>The pathways for chlorine oxyanion respiration interact through the shared metabolite chlorate.</title>
        <authorList>
            <person name="Barnum T.P."/>
            <person name="Cheng Y."/>
            <person name="Hill K.A."/>
            <person name="Lucas L.N."/>
            <person name="Carlson H.K."/>
            <person name="Coates J.D."/>
        </authorList>
    </citation>
    <scope>NUCLEOTIDE SEQUENCE [LARGE SCALE GENOMIC DNA]</scope>
    <source>
        <strain evidence="12 13">SFB-3</strain>
    </source>
</reference>
<name>A0A557QSW0_9RHOO</name>
<dbReference type="GO" id="GO:0008967">
    <property type="term" value="F:phosphoglycolate phosphatase activity"/>
    <property type="evidence" value="ECO:0007669"/>
    <property type="project" value="UniProtKB-UniRule"/>
</dbReference>
<sequence>MSTRFAVDALLFDLDGTLVDSIGDLALAANAMLAELGRPARSLEEVRCFVGKGIPKLVERCLADASLTDAAFDAAVEVFKRHYAQTNGQVSQAYPGVTDMLATLQAQGIPMACVTNKAAAFTEPLLRLTGIATFFGAVVCGDTLDVKKPHPGMLLHACEQLGVDIAHVLMIGDSANDAESARAAGCPVLLMTWGYTEGVPVDTIECDGLLSSANALLQRVAPRAP</sequence>
<evidence type="ECO:0000256" key="10">
    <source>
        <dbReference type="ARBA" id="ARBA00059247"/>
    </source>
</evidence>
<dbReference type="FunFam" id="3.40.50.1000:FF:000022">
    <property type="entry name" value="Phosphoglycolate phosphatase"/>
    <property type="match status" value="1"/>
</dbReference>
<dbReference type="InterPro" id="IPR006439">
    <property type="entry name" value="HAD-SF_hydro_IA"/>
</dbReference>
<dbReference type="AlphaFoldDB" id="A0A557QSW0"/>
<accession>A0A557QSW0</accession>
<dbReference type="GO" id="GO:0046295">
    <property type="term" value="P:glycolate biosynthetic process"/>
    <property type="evidence" value="ECO:0007669"/>
    <property type="project" value="UniProtKB-UniRule"/>
</dbReference>
<keyword evidence="7 11" id="KW-0378">Hydrolase</keyword>
<dbReference type="OrthoDB" id="9807630at2"/>
<dbReference type="Pfam" id="PF00702">
    <property type="entry name" value="Hydrolase"/>
    <property type="match status" value="1"/>
</dbReference>
<dbReference type="PRINTS" id="PR00413">
    <property type="entry name" value="HADHALOGNASE"/>
</dbReference>
<comment type="cofactor">
    <cofactor evidence="2 11">
        <name>Mg(2+)</name>
        <dbReference type="ChEBI" id="CHEBI:18420"/>
    </cofactor>
</comment>
<dbReference type="InterPro" id="IPR050155">
    <property type="entry name" value="HAD-like_hydrolase_sf"/>
</dbReference>
<comment type="pathway">
    <text evidence="3 11">Organic acid metabolism; glycolate biosynthesis; glycolate from 2-phosphoglycolate: step 1/1.</text>
</comment>
<evidence type="ECO:0000256" key="6">
    <source>
        <dbReference type="ARBA" id="ARBA00022723"/>
    </source>
</evidence>
<dbReference type="Gene3D" id="3.40.50.1000">
    <property type="entry name" value="HAD superfamily/HAD-like"/>
    <property type="match status" value="1"/>
</dbReference>
<evidence type="ECO:0000256" key="8">
    <source>
        <dbReference type="ARBA" id="ARBA00022842"/>
    </source>
</evidence>
<feature type="binding site" evidence="11">
    <location>
        <position position="173"/>
    </location>
    <ligand>
        <name>Mg(2+)</name>
        <dbReference type="ChEBI" id="CHEBI:18420"/>
    </ligand>
</feature>
<dbReference type="InterPro" id="IPR023214">
    <property type="entry name" value="HAD_sf"/>
</dbReference>
<dbReference type="SFLD" id="SFLDG01129">
    <property type="entry name" value="C1.5:_HAD__Beta-PGM__Phosphata"/>
    <property type="match status" value="1"/>
</dbReference>
<evidence type="ECO:0000256" key="1">
    <source>
        <dbReference type="ARBA" id="ARBA00000830"/>
    </source>
</evidence>
<dbReference type="HAMAP" id="MF_00495">
    <property type="entry name" value="GPH_hydrolase_bact"/>
    <property type="match status" value="1"/>
</dbReference>
<evidence type="ECO:0000256" key="9">
    <source>
        <dbReference type="ARBA" id="ARBA00023277"/>
    </source>
</evidence>
<dbReference type="SUPFAM" id="SSF56784">
    <property type="entry name" value="HAD-like"/>
    <property type="match status" value="1"/>
</dbReference>
<evidence type="ECO:0000256" key="5">
    <source>
        <dbReference type="ARBA" id="ARBA00013078"/>
    </source>
</evidence>
<dbReference type="SFLD" id="SFLDS00003">
    <property type="entry name" value="Haloacid_Dehalogenase"/>
    <property type="match status" value="1"/>
</dbReference>
<keyword evidence="13" id="KW-1185">Reference proteome</keyword>
<dbReference type="PANTHER" id="PTHR43434">
    <property type="entry name" value="PHOSPHOGLYCOLATE PHOSPHATASE"/>
    <property type="match status" value="1"/>
</dbReference>
<dbReference type="GO" id="GO:0046872">
    <property type="term" value="F:metal ion binding"/>
    <property type="evidence" value="ECO:0007669"/>
    <property type="project" value="UniProtKB-KW"/>
</dbReference>
<dbReference type="NCBIfam" id="TIGR01449">
    <property type="entry name" value="PGP_bact"/>
    <property type="match status" value="1"/>
</dbReference>
<keyword evidence="8 11" id="KW-0460">Magnesium</keyword>
<keyword evidence="6 11" id="KW-0479">Metal-binding</keyword>
<dbReference type="UniPathway" id="UPA00865">
    <property type="reaction ID" value="UER00834"/>
</dbReference>
<evidence type="ECO:0000313" key="13">
    <source>
        <dbReference type="Proteomes" id="UP000319502"/>
    </source>
</evidence>
<dbReference type="InterPro" id="IPR006549">
    <property type="entry name" value="HAD-SF_hydro_IIIA"/>
</dbReference>
<dbReference type="Gene3D" id="1.10.150.240">
    <property type="entry name" value="Putative phosphatase, domain 2"/>
    <property type="match status" value="1"/>
</dbReference>
<protein>
    <recommendedName>
        <fullName evidence="5 11">Phosphoglycolate phosphatase</fullName>
        <shortName evidence="11">PGP</shortName>
        <shortName evidence="11">PGPase</shortName>
        <ecNumber evidence="5 11">3.1.3.18</ecNumber>
    </recommendedName>
</protein>
<evidence type="ECO:0000256" key="11">
    <source>
        <dbReference type="HAMAP-Rule" id="MF_00495"/>
    </source>
</evidence>
<evidence type="ECO:0000256" key="3">
    <source>
        <dbReference type="ARBA" id="ARBA00004818"/>
    </source>
</evidence>
<dbReference type="EMBL" id="VMNK01000009">
    <property type="protein sequence ID" value="TVO56003.1"/>
    <property type="molecule type" value="Genomic_DNA"/>
</dbReference>
<feature type="binding site" evidence="11">
    <location>
        <position position="15"/>
    </location>
    <ligand>
        <name>Mg(2+)</name>
        <dbReference type="ChEBI" id="CHEBI:18420"/>
    </ligand>
</feature>
<dbReference type="NCBIfam" id="TIGR01509">
    <property type="entry name" value="HAD-SF-IA-v3"/>
    <property type="match status" value="1"/>
</dbReference>
<dbReference type="GO" id="GO:0005975">
    <property type="term" value="P:carbohydrate metabolic process"/>
    <property type="evidence" value="ECO:0007669"/>
    <property type="project" value="InterPro"/>
</dbReference>
<keyword evidence="9 11" id="KW-0119">Carbohydrate metabolism</keyword>
<dbReference type="InterPro" id="IPR023198">
    <property type="entry name" value="PGP-like_dom2"/>
</dbReference>
<comment type="similarity">
    <text evidence="4 11">Belongs to the HAD-like hydrolase superfamily. CbbY/CbbZ/Gph/YieH family.</text>
</comment>
<dbReference type="RefSeq" id="WP_144309687.1">
    <property type="nucleotide sequence ID" value="NZ_VMNK01000009.1"/>
</dbReference>
<comment type="caution">
    <text evidence="12">The sequence shown here is derived from an EMBL/GenBank/DDBJ whole genome shotgun (WGS) entry which is preliminary data.</text>
</comment>
<evidence type="ECO:0000256" key="7">
    <source>
        <dbReference type="ARBA" id="ARBA00022801"/>
    </source>
</evidence>
<dbReference type="NCBIfam" id="TIGR01662">
    <property type="entry name" value="HAD-SF-IIIA"/>
    <property type="match status" value="1"/>
</dbReference>
<evidence type="ECO:0000256" key="4">
    <source>
        <dbReference type="ARBA" id="ARBA00006171"/>
    </source>
</evidence>
<dbReference type="NCBIfam" id="NF009695">
    <property type="entry name" value="PRK13222.1-2"/>
    <property type="match status" value="1"/>
</dbReference>
<evidence type="ECO:0000256" key="2">
    <source>
        <dbReference type="ARBA" id="ARBA00001946"/>
    </source>
</evidence>
<dbReference type="InterPro" id="IPR037512">
    <property type="entry name" value="PGPase_prok"/>
</dbReference>
<comment type="catalytic activity">
    <reaction evidence="1 11">
        <text>2-phosphoglycolate + H2O = glycolate + phosphate</text>
        <dbReference type="Rhea" id="RHEA:14369"/>
        <dbReference type="ChEBI" id="CHEBI:15377"/>
        <dbReference type="ChEBI" id="CHEBI:29805"/>
        <dbReference type="ChEBI" id="CHEBI:43474"/>
        <dbReference type="ChEBI" id="CHEBI:58033"/>
        <dbReference type="EC" id="3.1.3.18"/>
    </reaction>
</comment>
<evidence type="ECO:0000313" key="12">
    <source>
        <dbReference type="EMBL" id="TVO56003.1"/>
    </source>
</evidence>
<dbReference type="Proteomes" id="UP000319502">
    <property type="component" value="Unassembled WGS sequence"/>
</dbReference>
<proteinExistence type="inferred from homology"/>
<gene>
    <name evidence="12" type="ORF">FHP91_11190</name>
</gene>
<dbReference type="PANTHER" id="PTHR43434:SF1">
    <property type="entry name" value="PHOSPHOGLYCOLATE PHOSPHATASE"/>
    <property type="match status" value="1"/>
</dbReference>
<comment type="function">
    <text evidence="10 11">Specifically catalyzes the dephosphorylation of 2-phosphoglycolate. Is involved in the dissimilation of the intracellular 2-phosphoglycolate formed during the DNA repair of 3'-phosphoglycolate ends, a major class of DNA lesions induced by oxidative stress.</text>
</comment>